<dbReference type="GO" id="GO:0030600">
    <property type="term" value="F:feruloyl esterase activity"/>
    <property type="evidence" value="ECO:0007669"/>
    <property type="project" value="InterPro"/>
</dbReference>
<keyword evidence="3" id="KW-0858">Xylan degradation</keyword>
<evidence type="ECO:0000256" key="3">
    <source>
        <dbReference type="ARBA" id="ARBA00022651"/>
    </source>
</evidence>
<keyword evidence="2" id="KW-0964">Secreted</keyword>
<dbReference type="Proteomes" id="UP000324233">
    <property type="component" value="Chromosome"/>
</dbReference>
<feature type="signal peptide" evidence="8">
    <location>
        <begin position="1"/>
        <end position="17"/>
    </location>
</feature>
<dbReference type="PANTHER" id="PTHR38050">
    <property type="match status" value="1"/>
</dbReference>
<dbReference type="Pfam" id="PF10503">
    <property type="entry name" value="Esterase_PHB"/>
    <property type="match status" value="1"/>
</dbReference>
<dbReference type="OrthoDB" id="9764953at2"/>
<feature type="chain" id="PRO_5023010118" evidence="8">
    <location>
        <begin position="18"/>
        <end position="302"/>
    </location>
</feature>
<organism evidence="9 10">
    <name type="scientific">Aquisphaera giovannonii</name>
    <dbReference type="NCBI Taxonomy" id="406548"/>
    <lineage>
        <taxon>Bacteria</taxon>
        <taxon>Pseudomonadati</taxon>
        <taxon>Planctomycetota</taxon>
        <taxon>Planctomycetia</taxon>
        <taxon>Isosphaerales</taxon>
        <taxon>Isosphaeraceae</taxon>
        <taxon>Aquisphaera</taxon>
    </lineage>
</organism>
<dbReference type="GO" id="GO:0045493">
    <property type="term" value="P:xylan catabolic process"/>
    <property type="evidence" value="ECO:0007669"/>
    <property type="project" value="UniProtKB-KW"/>
</dbReference>
<evidence type="ECO:0000256" key="5">
    <source>
        <dbReference type="ARBA" id="ARBA00022801"/>
    </source>
</evidence>
<evidence type="ECO:0000313" key="9">
    <source>
        <dbReference type="EMBL" id="QEH31906.1"/>
    </source>
</evidence>
<keyword evidence="4 8" id="KW-0732">Signal</keyword>
<dbReference type="KEGG" id="agv:OJF2_03730"/>
<dbReference type="InterPro" id="IPR029058">
    <property type="entry name" value="AB_hydrolase_fold"/>
</dbReference>
<keyword evidence="7" id="KW-0624">Polysaccharide degradation</keyword>
<evidence type="ECO:0000256" key="6">
    <source>
        <dbReference type="ARBA" id="ARBA00023277"/>
    </source>
</evidence>
<evidence type="ECO:0000256" key="8">
    <source>
        <dbReference type="SAM" id="SignalP"/>
    </source>
</evidence>
<evidence type="ECO:0000256" key="1">
    <source>
        <dbReference type="ARBA" id="ARBA00004613"/>
    </source>
</evidence>
<dbReference type="SUPFAM" id="SSF53474">
    <property type="entry name" value="alpha/beta-Hydrolases"/>
    <property type="match status" value="1"/>
</dbReference>
<dbReference type="EMBL" id="CP042997">
    <property type="protein sequence ID" value="QEH31906.1"/>
    <property type="molecule type" value="Genomic_DNA"/>
</dbReference>
<gene>
    <name evidence="9" type="ORF">OJF2_03730</name>
</gene>
<sequence length="302" mass="32118" precursor="true">MIAASAVVCLGLSLASAAPLKAGDHFLELTAGGRPRSYLVHVPPGYDASRPTPLVLVFHSAMMNAPMMARYCGLNRKADEAGFLVAYGNGTGTTPLLLYWDAGGVRGQASDDVGYTAALLDDLATRANVDPRRVYAAGMSNGAMMCYRLAAELSGRIAAIATVSGTMAIDECRPKRPVPVIHFHGTRDSIVPTAGADAKLIGPTRFLSLEDTVAAWLRANGCPPVPAESSLLPDAVPADGTRVRRRAFGPGRDGSEVVLYLIENGGHTWPGADVRNKFLGLTTRDISANDLIWEFFQKHPMK</sequence>
<dbReference type="InterPro" id="IPR043595">
    <property type="entry name" value="FaeB/C/D"/>
</dbReference>
<dbReference type="Gene3D" id="3.40.50.1820">
    <property type="entry name" value="alpha/beta hydrolase"/>
    <property type="match status" value="1"/>
</dbReference>
<dbReference type="RefSeq" id="WP_148590700.1">
    <property type="nucleotide sequence ID" value="NZ_CP042997.1"/>
</dbReference>
<protein>
    <submittedName>
        <fullName evidence="9">Esterase PHB depolymerase</fullName>
    </submittedName>
</protein>
<evidence type="ECO:0000313" key="10">
    <source>
        <dbReference type="Proteomes" id="UP000324233"/>
    </source>
</evidence>
<keyword evidence="6" id="KW-0119">Carbohydrate metabolism</keyword>
<dbReference type="InterPro" id="IPR010126">
    <property type="entry name" value="Esterase_phb"/>
</dbReference>
<accession>A0A5B9VTQ2</accession>
<dbReference type="PANTHER" id="PTHR38050:SF2">
    <property type="entry name" value="FERULOYL ESTERASE C-RELATED"/>
    <property type="match status" value="1"/>
</dbReference>
<evidence type="ECO:0000256" key="2">
    <source>
        <dbReference type="ARBA" id="ARBA00022525"/>
    </source>
</evidence>
<dbReference type="AlphaFoldDB" id="A0A5B9VTQ2"/>
<name>A0A5B9VTQ2_9BACT</name>
<comment type="subcellular location">
    <subcellularLocation>
        <location evidence="1">Secreted</location>
    </subcellularLocation>
</comment>
<keyword evidence="10" id="KW-1185">Reference proteome</keyword>
<evidence type="ECO:0000256" key="4">
    <source>
        <dbReference type="ARBA" id="ARBA00022729"/>
    </source>
</evidence>
<keyword evidence="5" id="KW-0378">Hydrolase</keyword>
<reference evidence="9 10" key="1">
    <citation type="submission" date="2019-08" db="EMBL/GenBank/DDBJ databases">
        <title>Deep-cultivation of Planctomycetes and their phenomic and genomic characterization uncovers novel biology.</title>
        <authorList>
            <person name="Wiegand S."/>
            <person name="Jogler M."/>
            <person name="Boedeker C."/>
            <person name="Pinto D."/>
            <person name="Vollmers J."/>
            <person name="Rivas-Marin E."/>
            <person name="Kohn T."/>
            <person name="Peeters S.H."/>
            <person name="Heuer A."/>
            <person name="Rast P."/>
            <person name="Oberbeckmann S."/>
            <person name="Bunk B."/>
            <person name="Jeske O."/>
            <person name="Meyerdierks A."/>
            <person name="Storesund J.E."/>
            <person name="Kallscheuer N."/>
            <person name="Luecker S."/>
            <person name="Lage O.M."/>
            <person name="Pohl T."/>
            <person name="Merkel B.J."/>
            <person name="Hornburger P."/>
            <person name="Mueller R.-W."/>
            <person name="Bruemmer F."/>
            <person name="Labrenz M."/>
            <person name="Spormann A.M."/>
            <person name="Op den Camp H."/>
            <person name="Overmann J."/>
            <person name="Amann R."/>
            <person name="Jetten M.S.M."/>
            <person name="Mascher T."/>
            <person name="Medema M.H."/>
            <person name="Devos D.P."/>
            <person name="Kaster A.-K."/>
            <person name="Ovreas L."/>
            <person name="Rohde M."/>
            <person name="Galperin M.Y."/>
            <person name="Jogler C."/>
        </authorList>
    </citation>
    <scope>NUCLEOTIDE SEQUENCE [LARGE SCALE GENOMIC DNA]</scope>
    <source>
        <strain evidence="9 10">OJF2</strain>
    </source>
</reference>
<dbReference type="GO" id="GO:0005576">
    <property type="term" value="C:extracellular region"/>
    <property type="evidence" value="ECO:0007669"/>
    <property type="project" value="UniProtKB-SubCell"/>
</dbReference>
<evidence type="ECO:0000256" key="7">
    <source>
        <dbReference type="ARBA" id="ARBA00023326"/>
    </source>
</evidence>
<proteinExistence type="predicted"/>